<dbReference type="OrthoDB" id="5114842at2"/>
<accession>A0A235FB92</accession>
<organism evidence="1 2">
    <name type="scientific">Fictibacillus aquaticus</name>
    <dbReference type="NCBI Taxonomy" id="2021314"/>
    <lineage>
        <taxon>Bacteria</taxon>
        <taxon>Bacillati</taxon>
        <taxon>Bacillota</taxon>
        <taxon>Bacilli</taxon>
        <taxon>Bacillales</taxon>
        <taxon>Fictibacillaceae</taxon>
        <taxon>Fictibacillus</taxon>
    </lineage>
</organism>
<sequence length="144" mass="16363">MIEFTVLGEPVSQGRARASSFGGKVRMYDPQKSKDYKHYLRLAASEHAPKSLLEGALQLEVRIYRPIPKSFSKKNQKLAEEGVIRPVSKPDADNYLKIVSDGLNKVLWKDDSQIVSVQVSKFYSERPRIEVKVEELNDKNIGDK</sequence>
<dbReference type="GO" id="GO:0006281">
    <property type="term" value="P:DNA repair"/>
    <property type="evidence" value="ECO:0007669"/>
    <property type="project" value="InterPro"/>
</dbReference>
<gene>
    <name evidence="1" type="ORF">CGZ90_00730</name>
</gene>
<dbReference type="AlphaFoldDB" id="A0A235FB92"/>
<reference evidence="1 2" key="1">
    <citation type="submission" date="2017-07" db="EMBL/GenBank/DDBJ databases">
        <title>Fictibacillus sp. nov. GDSW-R2A3 Genome sequencing and assembly.</title>
        <authorList>
            <person name="Mayilraj S."/>
        </authorList>
    </citation>
    <scope>NUCLEOTIDE SEQUENCE [LARGE SCALE GENOMIC DNA]</scope>
    <source>
        <strain evidence="1 2">GDSW-R2A3</strain>
    </source>
</reference>
<dbReference type="InterPro" id="IPR008822">
    <property type="entry name" value="Endonuclease_RusA-like"/>
</dbReference>
<evidence type="ECO:0008006" key="3">
    <source>
        <dbReference type="Google" id="ProtNLM"/>
    </source>
</evidence>
<dbReference type="GO" id="GO:0000287">
    <property type="term" value="F:magnesium ion binding"/>
    <property type="evidence" value="ECO:0007669"/>
    <property type="project" value="InterPro"/>
</dbReference>
<dbReference type="InterPro" id="IPR036614">
    <property type="entry name" value="RusA-like_sf"/>
</dbReference>
<protein>
    <recommendedName>
        <fullName evidence="3">Holliday junction resolvase</fullName>
    </recommendedName>
</protein>
<name>A0A235FB92_9BACL</name>
<dbReference type="GO" id="GO:0006310">
    <property type="term" value="P:DNA recombination"/>
    <property type="evidence" value="ECO:0007669"/>
    <property type="project" value="InterPro"/>
</dbReference>
<dbReference type="Proteomes" id="UP000215059">
    <property type="component" value="Unassembled WGS sequence"/>
</dbReference>
<evidence type="ECO:0000313" key="2">
    <source>
        <dbReference type="Proteomes" id="UP000215059"/>
    </source>
</evidence>
<evidence type="ECO:0000313" key="1">
    <source>
        <dbReference type="EMBL" id="OYD58459.1"/>
    </source>
</evidence>
<proteinExistence type="predicted"/>
<keyword evidence="2" id="KW-1185">Reference proteome</keyword>
<dbReference type="RefSeq" id="WP_094250421.1">
    <property type="nucleotide sequence ID" value="NZ_JBHLXL010000001.1"/>
</dbReference>
<comment type="caution">
    <text evidence="1">The sequence shown here is derived from an EMBL/GenBank/DDBJ whole genome shotgun (WGS) entry which is preliminary data.</text>
</comment>
<dbReference type="Gene3D" id="3.30.1330.70">
    <property type="entry name" value="Holliday junction resolvase RusA"/>
    <property type="match status" value="1"/>
</dbReference>
<dbReference type="SUPFAM" id="SSF103084">
    <property type="entry name" value="Holliday junction resolvase RusA"/>
    <property type="match status" value="1"/>
</dbReference>
<dbReference type="EMBL" id="NOII01000001">
    <property type="protein sequence ID" value="OYD58459.1"/>
    <property type="molecule type" value="Genomic_DNA"/>
</dbReference>
<dbReference type="Pfam" id="PF05866">
    <property type="entry name" value="RusA"/>
    <property type="match status" value="1"/>
</dbReference>